<dbReference type="KEGG" id="egl:EGR_10743"/>
<name>W6TZY7_ECHGR</name>
<dbReference type="EMBL" id="APAU02000261">
    <property type="protein sequence ID" value="EUB54400.1"/>
    <property type="molecule type" value="Genomic_DNA"/>
</dbReference>
<comment type="caution">
    <text evidence="2">The sequence shown here is derived from an EMBL/GenBank/DDBJ whole genome shotgun (WGS) entry which is preliminary data.</text>
</comment>
<gene>
    <name evidence="2" type="ORF">EGR_10743</name>
</gene>
<keyword evidence="3" id="KW-1185">Reference proteome</keyword>
<reference evidence="2 3" key="1">
    <citation type="journal article" date="2013" name="Nat. Genet.">
        <title>The genome of the hydatid tapeworm Echinococcus granulosus.</title>
        <authorList>
            <person name="Zheng H."/>
            <person name="Zhang W."/>
            <person name="Zhang L."/>
            <person name="Zhang Z."/>
            <person name="Li J."/>
            <person name="Lu G."/>
            <person name="Zhu Y."/>
            <person name="Wang Y."/>
            <person name="Huang Y."/>
            <person name="Liu J."/>
            <person name="Kang H."/>
            <person name="Chen J."/>
            <person name="Wang L."/>
            <person name="Chen A."/>
            <person name="Yu S."/>
            <person name="Gao Z."/>
            <person name="Jin L."/>
            <person name="Gu W."/>
            <person name="Wang Z."/>
            <person name="Zhao L."/>
            <person name="Shi B."/>
            <person name="Wen H."/>
            <person name="Lin R."/>
            <person name="Jones M.K."/>
            <person name="Brejova B."/>
            <person name="Vinar T."/>
            <person name="Zhao G."/>
            <person name="McManus D.P."/>
            <person name="Chen Z."/>
            <person name="Zhou Y."/>
            <person name="Wang S."/>
        </authorList>
    </citation>
    <scope>NUCLEOTIDE SEQUENCE [LARGE SCALE GENOMIC DNA]</scope>
</reference>
<sequence>MRNERLVVYKLLRSKRITSYMVAHKGRGEGDKRGTSSIIDRQAFYLYASHQLSILLCLCIVICLRLLRSPNPHPQLQLVSSSAVSREYGLTHQYCRAGFGDEDTA</sequence>
<evidence type="ECO:0000313" key="2">
    <source>
        <dbReference type="EMBL" id="EUB54400.1"/>
    </source>
</evidence>
<feature type="transmembrane region" description="Helical" evidence="1">
    <location>
        <begin position="44"/>
        <end position="67"/>
    </location>
</feature>
<protein>
    <submittedName>
        <fullName evidence="2">Uncharacterized protein</fullName>
    </submittedName>
</protein>
<dbReference type="Proteomes" id="UP000019149">
    <property type="component" value="Unassembled WGS sequence"/>
</dbReference>
<proteinExistence type="predicted"/>
<keyword evidence="1" id="KW-1133">Transmembrane helix</keyword>
<evidence type="ECO:0000256" key="1">
    <source>
        <dbReference type="SAM" id="Phobius"/>
    </source>
</evidence>
<dbReference type="AlphaFoldDB" id="W6TZY7"/>
<keyword evidence="1" id="KW-0472">Membrane</keyword>
<dbReference type="CTD" id="36346458"/>
<organism evidence="2 3">
    <name type="scientific">Echinococcus granulosus</name>
    <name type="common">Hydatid tapeworm</name>
    <dbReference type="NCBI Taxonomy" id="6210"/>
    <lineage>
        <taxon>Eukaryota</taxon>
        <taxon>Metazoa</taxon>
        <taxon>Spiralia</taxon>
        <taxon>Lophotrochozoa</taxon>
        <taxon>Platyhelminthes</taxon>
        <taxon>Cestoda</taxon>
        <taxon>Eucestoda</taxon>
        <taxon>Cyclophyllidea</taxon>
        <taxon>Taeniidae</taxon>
        <taxon>Echinococcus</taxon>
        <taxon>Echinococcus granulosus group</taxon>
    </lineage>
</organism>
<accession>W6TZY7</accession>
<evidence type="ECO:0000313" key="3">
    <source>
        <dbReference type="Proteomes" id="UP000019149"/>
    </source>
</evidence>
<keyword evidence="1" id="KW-0812">Transmembrane</keyword>
<dbReference type="GeneID" id="36346458"/>
<dbReference type="RefSeq" id="XP_024345596.1">
    <property type="nucleotide sequence ID" value="XM_024499992.1"/>
</dbReference>